<keyword evidence="3" id="KW-1185">Reference proteome</keyword>
<keyword evidence="1" id="KW-0472">Membrane</keyword>
<evidence type="ECO:0000313" key="2">
    <source>
        <dbReference type="EMBL" id="WOO78118.1"/>
    </source>
</evidence>
<proteinExistence type="predicted"/>
<sequence length="1191" mass="128968">MLQLLVEFTARSAYQLCKAFLYILLGTRMVQVTLVGMIPDLTALRHVSLPSAATVLDTLRYALRSGGFYLALGVLVILLEDILSFIPGTSLLALGLHVLVRIVTVAAVAHFVPGATLDAVFALLLAQYYHRWVEPELEDMLELRAAQPPTVPGAYPPQRKITFGHLPTPPPPAPMTPQEENDARIVERINTFIPHLFDYLCTAPPRITLLFGRLIAEVVLRVALPDGPPARLPPKELVRALKRAIDRQVRLVKTSRDSTSKAPIARTLAIITVVQGMREVYEIAFRCLPLYPKNPVNNPGIQDGRHEFLVPLLEIGADAVDLLLEVLGIGAVSMVTKLGSPEADAKVQVEMAGIEKVVKDGMDDVWAGMVLKAIYASPGVELIAHLAKGEDNWEPLIDSAVLETFRHTGARLLSNKSEAGIWHAAARLLKWCSGTDDRRKRNTEAKLLGIGARATTKRGQPSANVARELLSAMRYPPFDGMFGLRSLFPEDMGEVKADWQIPGLRLHRNGVPTEIKNRSTYLLPLFPGFVACVLREYLDKAATSGSDFLRAARAAFVVIQAMEERVLLAAVSPTSPHLGVRWAPAMEAHLVLEQEDEGASDTADPHTGDNLTRFARLVAELKTIAAAHLSDYVTAQGVILYATLMSDCPQAVGQIAAIQERIKSSMSTAVAKVLCEAIYASFAAELMGAMARNRRLSDQDISAEVPGGVVMEWGRQVKSINSGTPPLWSSMMTFMRWYTGSLGAGSSGLASRLKRQCAEIASTGGGGGSNADIAAQLHKTICGAPLDRRYRIDTLYPATLASAKWNNYTGLALLEGKGVKFRVMTLLALEKMCRARRPNEVADGPRLQAAARTAAVLAHFVLSNQDGGNKVLQLVVARRLAGIIIRVDSDPAYVFKLATQLRSSARRALHGPSGEWSVAASVETVLSALQAMQERGLLAGQDALAVPGFAVLALPVPRAARLRCPAGSTHPGVLQDIRDRALLRLHKWLNGSARNAVRTMFGDPDGAVQAMTAIEEDVRERFPRDIVAALFAYVAANIIKELASAEAGSVFGWAVEAEEAAGTPGTPSDLWAALLRLYDWHTGQPSDEDATADRGQELTTMRQQVKKELKGEWAGVVVSPLLVAAMVMEALGLPPLDQSLGLGSLFAATLPGAREHDQTGFDPALVEAMGAERIVAQVEELEEMCRGEERE</sequence>
<keyword evidence="1" id="KW-1133">Transmembrane helix</keyword>
<feature type="transmembrane region" description="Helical" evidence="1">
    <location>
        <begin position="59"/>
        <end position="79"/>
    </location>
</feature>
<keyword evidence="1" id="KW-0812">Transmembrane</keyword>
<organism evidence="2 3">
    <name type="scientific">Vanrija pseudolonga</name>
    <dbReference type="NCBI Taxonomy" id="143232"/>
    <lineage>
        <taxon>Eukaryota</taxon>
        <taxon>Fungi</taxon>
        <taxon>Dikarya</taxon>
        <taxon>Basidiomycota</taxon>
        <taxon>Agaricomycotina</taxon>
        <taxon>Tremellomycetes</taxon>
        <taxon>Trichosporonales</taxon>
        <taxon>Trichosporonaceae</taxon>
        <taxon>Vanrija</taxon>
    </lineage>
</organism>
<gene>
    <name evidence="2" type="ORF">LOC62_01G001671</name>
</gene>
<accession>A0AAF1BNH7</accession>
<dbReference type="RefSeq" id="XP_062624150.1">
    <property type="nucleotide sequence ID" value="XM_062768166.1"/>
</dbReference>
<reference evidence="2" key="1">
    <citation type="submission" date="2023-10" db="EMBL/GenBank/DDBJ databases">
        <authorList>
            <person name="Noh H."/>
        </authorList>
    </citation>
    <scope>NUCLEOTIDE SEQUENCE</scope>
    <source>
        <strain evidence="2">DUCC4014</strain>
    </source>
</reference>
<dbReference type="EMBL" id="CP086714">
    <property type="protein sequence ID" value="WOO78118.1"/>
    <property type="molecule type" value="Genomic_DNA"/>
</dbReference>
<evidence type="ECO:0000256" key="1">
    <source>
        <dbReference type="SAM" id="Phobius"/>
    </source>
</evidence>
<evidence type="ECO:0000313" key="3">
    <source>
        <dbReference type="Proteomes" id="UP000827549"/>
    </source>
</evidence>
<dbReference type="AlphaFoldDB" id="A0AAF1BNH7"/>
<name>A0AAF1BNH7_9TREE</name>
<feature type="transmembrane region" description="Helical" evidence="1">
    <location>
        <begin position="20"/>
        <end position="39"/>
    </location>
</feature>
<dbReference type="GeneID" id="87804926"/>
<feature type="transmembrane region" description="Helical" evidence="1">
    <location>
        <begin position="91"/>
        <end position="112"/>
    </location>
</feature>
<dbReference type="Proteomes" id="UP000827549">
    <property type="component" value="Chromosome 1"/>
</dbReference>
<protein>
    <submittedName>
        <fullName evidence="2">Uncharacterized protein</fullName>
    </submittedName>
</protein>